<comment type="caution">
    <text evidence="1">The sequence shown here is derived from an EMBL/GenBank/DDBJ whole genome shotgun (WGS) entry which is preliminary data.</text>
</comment>
<dbReference type="Gene3D" id="1.10.10.1130">
    <property type="entry name" value="Uncharacterised protein PF10982, DUF2789"/>
    <property type="match status" value="1"/>
</dbReference>
<dbReference type="RefSeq" id="WP_103395758.1">
    <property type="nucleotide sequence ID" value="NZ_MUJK01000004.1"/>
</dbReference>
<evidence type="ECO:0008006" key="3">
    <source>
        <dbReference type="Google" id="ProtNLM"/>
    </source>
</evidence>
<proteinExistence type="predicted"/>
<dbReference type="Proteomes" id="UP000237440">
    <property type="component" value="Unassembled WGS sequence"/>
</dbReference>
<dbReference type="InterPro" id="IPR021250">
    <property type="entry name" value="DUF2789"/>
</dbReference>
<keyword evidence="2" id="KW-1185">Reference proteome</keyword>
<dbReference type="EMBL" id="MUJK01000004">
    <property type="protein sequence ID" value="POF41637.1"/>
    <property type="molecule type" value="Genomic_DNA"/>
</dbReference>
<evidence type="ECO:0000313" key="2">
    <source>
        <dbReference type="Proteomes" id="UP000237440"/>
    </source>
</evidence>
<dbReference type="Pfam" id="PF10982">
    <property type="entry name" value="DUF2789"/>
    <property type="match status" value="1"/>
</dbReference>
<dbReference type="InterPro" id="IPR038086">
    <property type="entry name" value="DUF2789_sf"/>
</dbReference>
<reference evidence="2" key="1">
    <citation type="submission" date="2017-02" db="EMBL/GenBank/DDBJ databases">
        <authorList>
            <person name="Furmanczyk E.M."/>
        </authorList>
    </citation>
    <scope>NUCLEOTIDE SEQUENCE [LARGE SCALE GENOMIC DNA]</scope>
    <source>
        <strain evidence="2">AP3_22</strain>
    </source>
</reference>
<sequence length="78" mass="8963">MESPTHDLKGLFDQLGLDSSQKAIDDFIASHSLPDDKKLIDAEFWSPQQAGFLKEQLREDADWARVVDDLNLRMHQTH</sequence>
<dbReference type="AlphaFoldDB" id="A0A2S3VNV1"/>
<dbReference type="OrthoDB" id="5828847at2"/>
<accession>A0A2S3VNV1</accession>
<organism evidence="1 2">
    <name type="scientific">Pseudomonas laurylsulfativorans</name>
    <dbReference type="NCBI Taxonomy" id="1943631"/>
    <lineage>
        <taxon>Bacteria</taxon>
        <taxon>Pseudomonadati</taxon>
        <taxon>Pseudomonadota</taxon>
        <taxon>Gammaproteobacteria</taxon>
        <taxon>Pseudomonadales</taxon>
        <taxon>Pseudomonadaceae</taxon>
        <taxon>Pseudomonas</taxon>
    </lineage>
</organism>
<protein>
    <recommendedName>
        <fullName evidence="3">DUF2789 domain-containing protein</fullName>
    </recommendedName>
</protein>
<evidence type="ECO:0000313" key="1">
    <source>
        <dbReference type="EMBL" id="POF41637.1"/>
    </source>
</evidence>
<name>A0A2S3VNV1_9PSED</name>
<gene>
    <name evidence="1" type="ORF">B0D71_15655</name>
</gene>